<evidence type="ECO:0000256" key="1">
    <source>
        <dbReference type="SAM" id="MobiDB-lite"/>
    </source>
</evidence>
<feature type="compositionally biased region" description="Basic and acidic residues" evidence="1">
    <location>
        <begin position="41"/>
        <end position="58"/>
    </location>
</feature>
<dbReference type="Proteomes" id="UP000078540">
    <property type="component" value="Unassembled WGS sequence"/>
</dbReference>
<gene>
    <name evidence="2" type="ORF">ALC53_04222</name>
</gene>
<dbReference type="AlphaFoldDB" id="A0A151I500"/>
<protein>
    <submittedName>
        <fullName evidence="2">Uncharacterized protein</fullName>
    </submittedName>
</protein>
<sequence>MRIRKRRALLRVEEEEEEKEDGKGMTMVKGRGTEVDVGGEPSKEGVKRNGWGERKRGTDPGGVVAVSAEIGDGRSA</sequence>
<name>A0A151I500_9HYME</name>
<keyword evidence="3" id="KW-1185">Reference proteome</keyword>
<evidence type="ECO:0000313" key="2">
    <source>
        <dbReference type="EMBL" id="KYM86029.1"/>
    </source>
</evidence>
<reference evidence="2 3" key="1">
    <citation type="submission" date="2015-09" db="EMBL/GenBank/DDBJ databases">
        <title>Atta colombica WGS genome.</title>
        <authorList>
            <person name="Nygaard S."/>
            <person name="Hu H."/>
            <person name="Boomsma J."/>
            <person name="Zhang G."/>
        </authorList>
    </citation>
    <scope>NUCLEOTIDE SEQUENCE [LARGE SCALE GENOMIC DNA]</scope>
    <source>
        <strain evidence="2">Treedump-2</strain>
        <tissue evidence="2">Whole body</tissue>
    </source>
</reference>
<evidence type="ECO:0000313" key="3">
    <source>
        <dbReference type="Proteomes" id="UP000078540"/>
    </source>
</evidence>
<organism evidence="2 3">
    <name type="scientific">Atta colombica</name>
    <dbReference type="NCBI Taxonomy" id="520822"/>
    <lineage>
        <taxon>Eukaryota</taxon>
        <taxon>Metazoa</taxon>
        <taxon>Ecdysozoa</taxon>
        <taxon>Arthropoda</taxon>
        <taxon>Hexapoda</taxon>
        <taxon>Insecta</taxon>
        <taxon>Pterygota</taxon>
        <taxon>Neoptera</taxon>
        <taxon>Endopterygota</taxon>
        <taxon>Hymenoptera</taxon>
        <taxon>Apocrita</taxon>
        <taxon>Aculeata</taxon>
        <taxon>Formicoidea</taxon>
        <taxon>Formicidae</taxon>
        <taxon>Myrmicinae</taxon>
        <taxon>Atta</taxon>
    </lineage>
</organism>
<proteinExistence type="predicted"/>
<feature type="region of interest" description="Disordered" evidence="1">
    <location>
        <begin position="1"/>
        <end position="76"/>
    </location>
</feature>
<dbReference type="EMBL" id="KQ976445">
    <property type="protein sequence ID" value="KYM86029.1"/>
    <property type="molecule type" value="Genomic_DNA"/>
</dbReference>
<accession>A0A151I500</accession>